<gene>
    <name evidence="5" type="ORF">R4146_05490</name>
</gene>
<dbReference type="Gene3D" id="1.10.10.10">
    <property type="entry name" value="Winged helix-like DNA-binding domain superfamily/Winged helix DNA-binding domain"/>
    <property type="match status" value="1"/>
</dbReference>
<dbReference type="Pfam" id="PF21984">
    <property type="entry name" value="DnaD_N"/>
    <property type="match status" value="1"/>
</dbReference>
<evidence type="ECO:0000313" key="5">
    <source>
        <dbReference type="EMBL" id="MEJ6400611.1"/>
    </source>
</evidence>
<evidence type="ECO:0000313" key="6">
    <source>
        <dbReference type="Proteomes" id="UP001370590"/>
    </source>
</evidence>
<accession>A0ABU8SL20</accession>
<feature type="region of interest" description="Disordered" evidence="2">
    <location>
        <begin position="216"/>
        <end position="239"/>
    </location>
</feature>
<dbReference type="Pfam" id="PF07261">
    <property type="entry name" value="DnaB_2"/>
    <property type="match status" value="1"/>
</dbReference>
<proteinExistence type="inferred from homology"/>
<evidence type="ECO:0000259" key="3">
    <source>
        <dbReference type="Pfam" id="PF07261"/>
    </source>
</evidence>
<dbReference type="PANTHER" id="PTHR37293:SF6">
    <property type="entry name" value="DNA REPLICATION PROTEIN DNAD"/>
    <property type="match status" value="1"/>
</dbReference>
<evidence type="ECO:0000256" key="2">
    <source>
        <dbReference type="SAM" id="MobiDB-lite"/>
    </source>
</evidence>
<sequence>MDALTNHLIRDGSTNLPNYLLANYTKIGMDANELLIYLQFKRFFDRGIAAPDIETIAEATGFDQQSFYQILHQLIQKKLMTIQTKKDRQGKDFDQYDFQLMYDKLAELCSNEDANGSGDDYAQMTTTMPDQANLTTNNDRKHVFESIEREFGRELSPIELETISQWLDTDGYRPDMIELALRESVLNQVYNLKYIDRILLNWEKKNIKTPNDVEKEIDRYENSRTPKRSWKRHDDGPEIPIFKIK</sequence>
<dbReference type="PANTHER" id="PTHR37293">
    <property type="entry name" value="PHAGE REPLICATION PROTEIN-RELATED"/>
    <property type="match status" value="1"/>
</dbReference>
<dbReference type="RefSeq" id="WP_339960417.1">
    <property type="nucleotide sequence ID" value="NZ_JAWMWH010000001.1"/>
</dbReference>
<comment type="caution">
    <text evidence="5">The sequence shown here is derived from an EMBL/GenBank/DDBJ whole genome shotgun (WGS) entry which is preliminary data.</text>
</comment>
<evidence type="ECO:0000256" key="1">
    <source>
        <dbReference type="ARBA" id="ARBA00093462"/>
    </source>
</evidence>
<dbReference type="InterPro" id="IPR053843">
    <property type="entry name" value="DnaD_N"/>
</dbReference>
<dbReference type="InterPro" id="IPR006343">
    <property type="entry name" value="DnaB/C_C"/>
</dbReference>
<keyword evidence="6" id="KW-1185">Reference proteome</keyword>
<reference evidence="5 6" key="1">
    <citation type="submission" date="2023-10" db="EMBL/GenBank/DDBJ databases">
        <title>Nicoliella lavandulae sp. nov. isolated from Lavandula angustifolia flowers.</title>
        <authorList>
            <person name="Alcantara C."/>
            <person name="Zuniga M."/>
            <person name="Landete J.M."/>
            <person name="Monedero V."/>
        </authorList>
    </citation>
    <scope>NUCLEOTIDE SEQUENCE [LARGE SCALE GENOMIC DNA]</scope>
    <source>
        <strain evidence="5 6">Es01</strain>
    </source>
</reference>
<dbReference type="SUPFAM" id="SSF158499">
    <property type="entry name" value="DnaD domain-like"/>
    <property type="match status" value="1"/>
</dbReference>
<feature type="domain" description="DnaB/C C-terminal" evidence="3">
    <location>
        <begin position="144"/>
        <end position="216"/>
    </location>
</feature>
<dbReference type="InterPro" id="IPR034829">
    <property type="entry name" value="DnaD-like_sf"/>
</dbReference>
<name>A0ABU8SL20_9LACO</name>
<evidence type="ECO:0000259" key="4">
    <source>
        <dbReference type="Pfam" id="PF21984"/>
    </source>
</evidence>
<protein>
    <submittedName>
        <fullName evidence="5">DnaD domain protein</fullName>
    </submittedName>
</protein>
<dbReference type="InterPro" id="IPR036388">
    <property type="entry name" value="WH-like_DNA-bd_sf"/>
</dbReference>
<organism evidence="5 6">
    <name type="scientific">Nicoliella lavandulae</name>
    <dbReference type="NCBI Taxonomy" id="3082954"/>
    <lineage>
        <taxon>Bacteria</taxon>
        <taxon>Bacillati</taxon>
        <taxon>Bacillota</taxon>
        <taxon>Bacilli</taxon>
        <taxon>Lactobacillales</taxon>
        <taxon>Lactobacillaceae</taxon>
        <taxon>Nicoliella</taxon>
    </lineage>
</organism>
<feature type="domain" description="DnaD N-terminal" evidence="4">
    <location>
        <begin position="17"/>
        <end position="113"/>
    </location>
</feature>
<dbReference type="InterPro" id="IPR053162">
    <property type="entry name" value="DnaD"/>
</dbReference>
<comment type="similarity">
    <text evidence="1">Belongs to the DnaB/DnaD family.</text>
</comment>
<dbReference type="Proteomes" id="UP001370590">
    <property type="component" value="Unassembled WGS sequence"/>
</dbReference>
<dbReference type="NCBIfam" id="TIGR01446">
    <property type="entry name" value="DnaD_dom"/>
    <property type="match status" value="1"/>
</dbReference>
<dbReference type="Gene3D" id="1.10.10.630">
    <property type="entry name" value="DnaD domain-like"/>
    <property type="match status" value="1"/>
</dbReference>
<dbReference type="EMBL" id="JAWMWH010000001">
    <property type="protein sequence ID" value="MEJ6400611.1"/>
    <property type="molecule type" value="Genomic_DNA"/>
</dbReference>